<feature type="transmembrane region" description="Helical" evidence="1">
    <location>
        <begin position="28"/>
        <end position="50"/>
    </location>
</feature>
<reference evidence="2 3" key="1">
    <citation type="submission" date="2020-10" db="EMBL/GenBank/DDBJ databases">
        <title>Plasmid carrying two tetracycline resistance determinant.</title>
        <authorList>
            <person name="Yang Q."/>
        </authorList>
    </citation>
    <scope>NUCLEOTIDE SEQUENCE [LARGE SCALE GENOMIC DNA]</scope>
    <source>
        <strain evidence="2 3">T43</strain>
    </source>
</reference>
<keyword evidence="1" id="KW-1133">Transmembrane helix</keyword>
<evidence type="ECO:0000313" key="2">
    <source>
        <dbReference type="EMBL" id="QOQ79248.1"/>
    </source>
</evidence>
<organism evidence="2 3">
    <name type="scientific">Aerococcus urinaeequi</name>
    <dbReference type="NCBI Taxonomy" id="51665"/>
    <lineage>
        <taxon>Bacteria</taxon>
        <taxon>Bacillati</taxon>
        <taxon>Bacillota</taxon>
        <taxon>Bacilli</taxon>
        <taxon>Lactobacillales</taxon>
        <taxon>Aerococcaceae</taxon>
        <taxon>Aerococcus</taxon>
    </lineage>
</organism>
<proteinExistence type="predicted"/>
<feature type="transmembrane region" description="Helical" evidence="1">
    <location>
        <begin position="70"/>
        <end position="87"/>
    </location>
</feature>
<dbReference type="RefSeq" id="WP_197558557.1">
    <property type="nucleotide sequence ID" value="NZ_CP063065.1"/>
</dbReference>
<dbReference type="Proteomes" id="UP000595091">
    <property type="component" value="Chromosome"/>
</dbReference>
<gene>
    <name evidence="2" type="ORF">IMX20_00540</name>
</gene>
<protein>
    <submittedName>
        <fullName evidence="2">Uncharacterized protein</fullName>
    </submittedName>
</protein>
<evidence type="ECO:0000256" key="1">
    <source>
        <dbReference type="SAM" id="Phobius"/>
    </source>
</evidence>
<accession>A0A7M1KTR2</accession>
<evidence type="ECO:0000313" key="3">
    <source>
        <dbReference type="Proteomes" id="UP000595091"/>
    </source>
</evidence>
<dbReference type="EMBL" id="CP063065">
    <property type="protein sequence ID" value="QOQ79248.1"/>
    <property type="molecule type" value="Genomic_DNA"/>
</dbReference>
<keyword evidence="1" id="KW-0472">Membrane</keyword>
<dbReference type="AlphaFoldDB" id="A0A7M1KTR2"/>
<sequence length="257" mass="30280">MKKLFSKIFGIPKGINKKELSLLITKKIFLVFILPTILLIFTVLFPYIYIEKLINYDLSSSDWLSFYGGYLGAIIGAIGVFFTLYITNKLATYDRINNIKTHNENLRYSRIPYFLLEESPKEHHDPHFVVSMNKYSEFRNEISLVLKNIGEGFATNFYISTIKYNDNEINLILSNGKPEINLINTQSDYDVKFKFYLEKNEQSKIEDIFIEIYFSDIFHNTYTQNFNFKIIYDSEMNNFSILKSSIYNSTPIFYINK</sequence>
<name>A0A7M1KTR2_9LACT</name>
<keyword evidence="1" id="KW-0812">Transmembrane</keyword>